<gene>
    <name evidence="2" type="ORF">Nepgr_013526</name>
</gene>
<reference evidence="2" key="1">
    <citation type="submission" date="2023-05" db="EMBL/GenBank/DDBJ databases">
        <title>Nepenthes gracilis genome sequencing.</title>
        <authorList>
            <person name="Fukushima K."/>
        </authorList>
    </citation>
    <scope>NUCLEOTIDE SEQUENCE</scope>
    <source>
        <strain evidence="2">SING2019-196</strain>
    </source>
</reference>
<keyword evidence="1" id="KW-0812">Transmembrane</keyword>
<evidence type="ECO:0000313" key="2">
    <source>
        <dbReference type="EMBL" id="GMH11685.1"/>
    </source>
</evidence>
<proteinExistence type="predicted"/>
<keyword evidence="3" id="KW-1185">Reference proteome</keyword>
<evidence type="ECO:0000256" key="1">
    <source>
        <dbReference type="SAM" id="Phobius"/>
    </source>
</evidence>
<organism evidence="2 3">
    <name type="scientific">Nepenthes gracilis</name>
    <name type="common">Slender pitcher plant</name>
    <dbReference type="NCBI Taxonomy" id="150966"/>
    <lineage>
        <taxon>Eukaryota</taxon>
        <taxon>Viridiplantae</taxon>
        <taxon>Streptophyta</taxon>
        <taxon>Embryophyta</taxon>
        <taxon>Tracheophyta</taxon>
        <taxon>Spermatophyta</taxon>
        <taxon>Magnoliopsida</taxon>
        <taxon>eudicotyledons</taxon>
        <taxon>Gunneridae</taxon>
        <taxon>Pentapetalae</taxon>
        <taxon>Caryophyllales</taxon>
        <taxon>Nepenthaceae</taxon>
        <taxon>Nepenthes</taxon>
    </lineage>
</organism>
<feature type="transmembrane region" description="Helical" evidence="1">
    <location>
        <begin position="89"/>
        <end position="111"/>
    </location>
</feature>
<sequence>MLMEQVLARSCSWDCIFAWYAVARNSVFLLWAYGALLMVGDAAEFGFAAGFDLASFLDDPMDQPLGNPGCPLALRSMLMEQFWLGPAHGTLYFCLVCCGKELCVFAVDIWVSR</sequence>
<keyword evidence="1" id="KW-0472">Membrane</keyword>
<accession>A0AAD3XPH6</accession>
<dbReference type="Proteomes" id="UP001279734">
    <property type="component" value="Unassembled WGS sequence"/>
</dbReference>
<keyword evidence="1" id="KW-1133">Transmembrane helix</keyword>
<evidence type="ECO:0000313" key="3">
    <source>
        <dbReference type="Proteomes" id="UP001279734"/>
    </source>
</evidence>
<protein>
    <submittedName>
        <fullName evidence="2">Uncharacterized protein</fullName>
    </submittedName>
</protein>
<comment type="caution">
    <text evidence="2">The sequence shown here is derived from an EMBL/GenBank/DDBJ whole genome shotgun (WGS) entry which is preliminary data.</text>
</comment>
<dbReference type="AlphaFoldDB" id="A0AAD3XPH6"/>
<name>A0AAD3XPH6_NEPGR</name>
<feature type="transmembrane region" description="Helical" evidence="1">
    <location>
        <begin position="30"/>
        <end position="51"/>
    </location>
</feature>
<dbReference type="EMBL" id="BSYO01000011">
    <property type="protein sequence ID" value="GMH11685.1"/>
    <property type="molecule type" value="Genomic_DNA"/>
</dbReference>